<name>A0A0D6JEE7_9HYPH</name>
<sequence>MLAGCTRQLVGCGKMNEPIALIVRGSQIDTGAACRCPVILSDNLVNRVSLLMIVRLHVSASCSRRRHNSDVSNPQSFVDIQTRTSRTSGQKIWGPSKGALCYITERSVNLADLRDPAYGEIASDGDDLIARRLSFDVDMAEYSTCVATPLGNCLP</sequence>
<protein>
    <submittedName>
        <fullName evidence="1">Uncharacterized protein</fullName>
    </submittedName>
</protein>
<dbReference type="KEGG" id="fiy:BN1229_v1_1801"/>
<evidence type="ECO:0000313" key="2">
    <source>
        <dbReference type="Proteomes" id="UP000033187"/>
    </source>
</evidence>
<dbReference type="Proteomes" id="UP000033187">
    <property type="component" value="Chromosome 1"/>
</dbReference>
<dbReference type="AlphaFoldDB" id="A0A0D6JEE7"/>
<reference evidence="2" key="1">
    <citation type="submission" date="2015-02" db="EMBL/GenBank/DDBJ databases">
        <authorList>
            <person name="Chooi Y.-H."/>
        </authorList>
    </citation>
    <scope>NUCLEOTIDE SEQUENCE [LARGE SCALE GENOMIC DNA]</scope>
    <source>
        <strain evidence="2">strain Y</strain>
    </source>
</reference>
<accession>A0A0D6JEE7</accession>
<evidence type="ECO:0000313" key="1">
    <source>
        <dbReference type="EMBL" id="CPR18639.1"/>
    </source>
</evidence>
<proteinExistence type="predicted"/>
<keyword evidence="2" id="KW-1185">Reference proteome</keyword>
<gene>
    <name evidence="1" type="ORF">YBN1229_v1_1801</name>
</gene>
<dbReference type="EMBL" id="LN829119">
    <property type="protein sequence ID" value="CPR18639.1"/>
    <property type="molecule type" value="Genomic_DNA"/>
</dbReference>
<dbReference type="KEGG" id="fil:BN1229_v1_1797"/>
<organism evidence="1 2">
    <name type="scientific">Candidatus Filomicrobium marinum</name>
    <dbReference type="NCBI Taxonomy" id="1608628"/>
    <lineage>
        <taxon>Bacteria</taxon>
        <taxon>Pseudomonadati</taxon>
        <taxon>Pseudomonadota</taxon>
        <taxon>Alphaproteobacteria</taxon>
        <taxon>Hyphomicrobiales</taxon>
        <taxon>Hyphomicrobiaceae</taxon>
        <taxon>Filomicrobium</taxon>
    </lineage>
</organism>